<sequence length="174" mass="20437">MIKQFTFLGMFLLISSAAMAQQFSPKTAFLEKWENSKNYLLEIAESMPEEQYGFQPTEREMDFKSQLLHIRGNMLWLGTTHFSEEKFDRKALQENIPQTKAATIKVLSEAFDYVLERIKATDEDDFTREVDFFAGRKSKLQILNLLQDHVTHHRGQLIVYLNLNQIEPPRYVGW</sequence>
<dbReference type="RefSeq" id="WP_073319763.1">
    <property type="nucleotide sequence ID" value="NZ_FQYP01000009.1"/>
</dbReference>
<name>A0A1M6JGT3_9FLAO</name>
<evidence type="ECO:0000313" key="6">
    <source>
        <dbReference type="Proteomes" id="UP000184432"/>
    </source>
</evidence>
<keyword evidence="4" id="KW-0732">Signal</keyword>
<feature type="binding site" evidence="3">
    <location>
        <position position="149"/>
    </location>
    <ligand>
        <name>a divalent metal cation</name>
        <dbReference type="ChEBI" id="CHEBI:60240"/>
    </ligand>
</feature>
<dbReference type="InterPro" id="IPR007837">
    <property type="entry name" value="DinB"/>
</dbReference>
<keyword evidence="6" id="KW-1185">Reference proteome</keyword>
<keyword evidence="2 3" id="KW-0479">Metal-binding</keyword>
<protein>
    <submittedName>
        <fullName evidence="5">Uncharacterized damage-inducible protein DinB (Forms a four-helix bundle)</fullName>
    </submittedName>
</protein>
<evidence type="ECO:0000256" key="2">
    <source>
        <dbReference type="ARBA" id="ARBA00022723"/>
    </source>
</evidence>
<dbReference type="Gene3D" id="1.20.120.450">
    <property type="entry name" value="dinb family like domain"/>
    <property type="match status" value="1"/>
</dbReference>
<evidence type="ECO:0000256" key="3">
    <source>
        <dbReference type="PIRSR" id="PIRSR607837-1"/>
    </source>
</evidence>
<feature type="binding site" evidence="3">
    <location>
        <position position="153"/>
    </location>
    <ligand>
        <name>a divalent metal cation</name>
        <dbReference type="ChEBI" id="CHEBI:60240"/>
    </ligand>
</feature>
<proteinExistence type="inferred from homology"/>
<feature type="chain" id="PRO_5012725850" evidence="4">
    <location>
        <begin position="21"/>
        <end position="174"/>
    </location>
</feature>
<dbReference type="OrthoDB" id="119432at2"/>
<feature type="binding site" evidence="3">
    <location>
        <position position="69"/>
    </location>
    <ligand>
        <name>a divalent metal cation</name>
        <dbReference type="ChEBI" id="CHEBI:60240"/>
    </ligand>
</feature>
<evidence type="ECO:0000256" key="1">
    <source>
        <dbReference type="ARBA" id="ARBA00008635"/>
    </source>
</evidence>
<dbReference type="InterPro" id="IPR034660">
    <property type="entry name" value="DinB/YfiT-like"/>
</dbReference>
<accession>A0A1M6JGT3</accession>
<comment type="similarity">
    <text evidence="1">Belongs to the DinB family.</text>
</comment>
<dbReference type="SUPFAM" id="SSF109854">
    <property type="entry name" value="DinB/YfiT-like putative metalloenzymes"/>
    <property type="match status" value="1"/>
</dbReference>
<dbReference type="Pfam" id="PF05163">
    <property type="entry name" value="DinB"/>
    <property type="match status" value="1"/>
</dbReference>
<feature type="signal peptide" evidence="4">
    <location>
        <begin position="1"/>
        <end position="20"/>
    </location>
</feature>
<dbReference type="EMBL" id="FQYP01000009">
    <property type="protein sequence ID" value="SHJ45887.1"/>
    <property type="molecule type" value="Genomic_DNA"/>
</dbReference>
<dbReference type="GO" id="GO:0046872">
    <property type="term" value="F:metal ion binding"/>
    <property type="evidence" value="ECO:0007669"/>
    <property type="project" value="UniProtKB-KW"/>
</dbReference>
<evidence type="ECO:0000313" key="5">
    <source>
        <dbReference type="EMBL" id="SHJ45887.1"/>
    </source>
</evidence>
<dbReference type="Proteomes" id="UP000184432">
    <property type="component" value="Unassembled WGS sequence"/>
</dbReference>
<reference evidence="6" key="1">
    <citation type="submission" date="2016-11" db="EMBL/GenBank/DDBJ databases">
        <authorList>
            <person name="Varghese N."/>
            <person name="Submissions S."/>
        </authorList>
    </citation>
    <scope>NUCLEOTIDE SEQUENCE [LARGE SCALE GENOMIC DNA]</scope>
    <source>
        <strain evidence="6">DSM 22623</strain>
    </source>
</reference>
<evidence type="ECO:0000256" key="4">
    <source>
        <dbReference type="SAM" id="SignalP"/>
    </source>
</evidence>
<gene>
    <name evidence="5" type="ORF">SAMN04488508_10958</name>
</gene>
<dbReference type="STRING" id="570521.SAMN04488508_10958"/>
<dbReference type="AlphaFoldDB" id="A0A1M6JGT3"/>
<organism evidence="5 6">
    <name type="scientific">Aquimarina spongiae</name>
    <dbReference type="NCBI Taxonomy" id="570521"/>
    <lineage>
        <taxon>Bacteria</taxon>
        <taxon>Pseudomonadati</taxon>
        <taxon>Bacteroidota</taxon>
        <taxon>Flavobacteriia</taxon>
        <taxon>Flavobacteriales</taxon>
        <taxon>Flavobacteriaceae</taxon>
        <taxon>Aquimarina</taxon>
    </lineage>
</organism>